<keyword evidence="3" id="KW-0645">Protease</keyword>
<evidence type="ECO:0000313" key="6">
    <source>
        <dbReference type="WBParaSite" id="L893_g29443.t1"/>
    </source>
</evidence>
<dbReference type="AlphaFoldDB" id="A0A1I7ZSC3"/>
<evidence type="ECO:0000256" key="1">
    <source>
        <dbReference type="ARBA" id="ARBA00023157"/>
    </source>
</evidence>
<dbReference type="PROSITE" id="PS00134">
    <property type="entry name" value="TRYPSIN_HIS"/>
    <property type="match status" value="1"/>
</dbReference>
<dbReference type="InterPro" id="IPR033116">
    <property type="entry name" value="TRYPSIN_SER"/>
</dbReference>
<dbReference type="InterPro" id="IPR018114">
    <property type="entry name" value="TRYPSIN_HIS"/>
</dbReference>
<evidence type="ECO:0000313" key="5">
    <source>
        <dbReference type="Proteomes" id="UP000095287"/>
    </source>
</evidence>
<evidence type="ECO:0000259" key="4">
    <source>
        <dbReference type="PROSITE" id="PS50240"/>
    </source>
</evidence>
<feature type="domain" description="Peptidase S1" evidence="4">
    <location>
        <begin position="13"/>
        <end position="243"/>
    </location>
</feature>
<dbReference type="PANTHER" id="PTHR24256">
    <property type="entry name" value="TRYPTASE-RELATED"/>
    <property type="match status" value="1"/>
</dbReference>
<accession>A0A1I7ZSC3</accession>
<keyword evidence="3" id="KW-0378">Hydrolase</keyword>
<dbReference type="InterPro" id="IPR001314">
    <property type="entry name" value="Peptidase_S1A"/>
</dbReference>
<name>A0A1I7ZSC3_9BILA</name>
<proteinExistence type="inferred from homology"/>
<keyword evidence="1" id="KW-1015">Disulfide bond</keyword>
<protein>
    <submittedName>
        <fullName evidence="6">Peptidase S1 domain-containing protein</fullName>
    </submittedName>
</protein>
<dbReference type="WBParaSite" id="L893_g29443.t1">
    <property type="protein sequence ID" value="L893_g29443.t1"/>
    <property type="gene ID" value="L893_g29443"/>
</dbReference>
<dbReference type="Gene3D" id="2.40.10.10">
    <property type="entry name" value="Trypsin-like serine proteases"/>
    <property type="match status" value="1"/>
</dbReference>
<dbReference type="Pfam" id="PF00089">
    <property type="entry name" value="Trypsin"/>
    <property type="match status" value="1"/>
</dbReference>
<dbReference type="Proteomes" id="UP000095287">
    <property type="component" value="Unplaced"/>
</dbReference>
<dbReference type="InterPro" id="IPR043504">
    <property type="entry name" value="Peptidase_S1_PA_chymotrypsin"/>
</dbReference>
<organism evidence="5 6">
    <name type="scientific">Steinernema glaseri</name>
    <dbReference type="NCBI Taxonomy" id="37863"/>
    <lineage>
        <taxon>Eukaryota</taxon>
        <taxon>Metazoa</taxon>
        <taxon>Ecdysozoa</taxon>
        <taxon>Nematoda</taxon>
        <taxon>Chromadorea</taxon>
        <taxon>Rhabditida</taxon>
        <taxon>Tylenchina</taxon>
        <taxon>Panagrolaimomorpha</taxon>
        <taxon>Strongyloidoidea</taxon>
        <taxon>Steinernematidae</taxon>
        <taxon>Steinernema</taxon>
    </lineage>
</organism>
<dbReference type="InterPro" id="IPR051487">
    <property type="entry name" value="Ser/Thr_Proteases_Immune/Dev"/>
</dbReference>
<evidence type="ECO:0000256" key="2">
    <source>
        <dbReference type="ARBA" id="ARBA00024195"/>
    </source>
</evidence>
<evidence type="ECO:0000256" key="3">
    <source>
        <dbReference type="RuleBase" id="RU363034"/>
    </source>
</evidence>
<dbReference type="PROSITE" id="PS00135">
    <property type="entry name" value="TRYPSIN_SER"/>
    <property type="match status" value="1"/>
</dbReference>
<dbReference type="PROSITE" id="PS50240">
    <property type="entry name" value="TRYPSIN_DOM"/>
    <property type="match status" value="1"/>
</dbReference>
<dbReference type="SUPFAM" id="SSF50494">
    <property type="entry name" value="Trypsin-like serine proteases"/>
    <property type="match status" value="1"/>
</dbReference>
<dbReference type="PRINTS" id="PR00722">
    <property type="entry name" value="CHYMOTRYPSIN"/>
</dbReference>
<reference evidence="6" key="1">
    <citation type="submission" date="2016-11" db="UniProtKB">
        <authorList>
            <consortium name="WormBaseParasite"/>
        </authorList>
    </citation>
    <scope>IDENTIFICATION</scope>
</reference>
<dbReference type="GO" id="GO:0004252">
    <property type="term" value="F:serine-type endopeptidase activity"/>
    <property type="evidence" value="ECO:0007669"/>
    <property type="project" value="InterPro"/>
</dbReference>
<dbReference type="InterPro" id="IPR009003">
    <property type="entry name" value="Peptidase_S1_PA"/>
</dbReference>
<dbReference type="GO" id="GO:0006508">
    <property type="term" value="P:proteolysis"/>
    <property type="evidence" value="ECO:0007669"/>
    <property type="project" value="UniProtKB-KW"/>
</dbReference>
<dbReference type="SMART" id="SM00020">
    <property type="entry name" value="Tryp_SPc"/>
    <property type="match status" value="1"/>
</dbReference>
<comment type="similarity">
    <text evidence="2">Belongs to the peptidase S1 family. CLIP subfamily.</text>
</comment>
<keyword evidence="5" id="KW-1185">Reference proteome</keyword>
<sequence>MQSYDRHVTELYFPYFVYLLDVGCGGSLLTPKLVLTAAHCVDDSRIGGNVVMGLDNDQKYRDVPGVQIRKFASYIAHKDFVGDNLKNKEYNLNDIAIVEVDEPFELTDYAQLVNIKANDTELQALYWTTMVGFGPTAIVNRTLQYPDELQYGYMPIVDHKYCETVWGGAGLWDKQICGGSATVGSGPGDSGGPMAVRQGDKYYQIGLASYGVATIEGLLNQDKSPSVYTRTASYCDWIHENTNGAFSCIE</sequence>
<dbReference type="InterPro" id="IPR001254">
    <property type="entry name" value="Trypsin_dom"/>
</dbReference>
<dbReference type="CDD" id="cd00190">
    <property type="entry name" value="Tryp_SPc"/>
    <property type="match status" value="1"/>
</dbReference>
<keyword evidence="3" id="KW-0720">Serine protease</keyword>